<dbReference type="Pfam" id="PF13934">
    <property type="entry name" value="ELYS"/>
    <property type="match status" value="1"/>
</dbReference>
<proteinExistence type="predicted"/>
<evidence type="ECO:0000259" key="3">
    <source>
        <dbReference type="Pfam" id="PF13934"/>
    </source>
</evidence>
<gene>
    <name evidence="4" type="ORF">S7711_03120</name>
</gene>
<evidence type="ECO:0000256" key="1">
    <source>
        <dbReference type="ARBA" id="ARBA00004123"/>
    </source>
</evidence>
<sequence>MASLEDYQAVFSPKLQWPYDRKAIQGIESHRTTYEGYLFVDRVLRALGIFKGKTYPPKTDNALQQLHQQICEANMTMHHKLSIFYYVLLDFDAANPKHSPSPSESFASRYGMPQSYQTFMLGLWYMDKSEFDTALEYIAHPSLIPDFADEIILALTRYASDGEDYSLALSYFYTVQPILKSSIALESLFEAIATTSMSEALVYSRTHPEHTREMLFRQLIAFALRSQTNEEVQRRTSELVFSTLDSTEEVWLEDYLSTDSSHTSKKSKDTLLVRRIICDRFAEAGKQKAGNHWADLLQGIKEGIHGQEE</sequence>
<name>A0A084B8E3_STACB</name>
<evidence type="ECO:0000256" key="2">
    <source>
        <dbReference type="ARBA" id="ARBA00023242"/>
    </source>
</evidence>
<protein>
    <recommendedName>
        <fullName evidence="3">ELYS-like domain-containing protein</fullName>
    </recommendedName>
</protein>
<evidence type="ECO:0000313" key="4">
    <source>
        <dbReference type="EMBL" id="KEY73822.1"/>
    </source>
</evidence>
<accession>A0A084B8E3</accession>
<feature type="domain" description="ELYS-like" evidence="3">
    <location>
        <begin position="38"/>
        <end position="258"/>
    </location>
</feature>
<dbReference type="OrthoDB" id="20729at2759"/>
<reference evidence="4 5" key="1">
    <citation type="journal article" date="2014" name="BMC Genomics">
        <title>Comparative genome sequencing reveals chemotype-specific gene clusters in the toxigenic black mold Stachybotrys.</title>
        <authorList>
            <person name="Semeiks J."/>
            <person name="Borek D."/>
            <person name="Otwinowski Z."/>
            <person name="Grishin N.V."/>
        </authorList>
    </citation>
    <scope>NUCLEOTIDE SEQUENCE [LARGE SCALE GENOMIC DNA]</scope>
    <source>
        <strain evidence="5">CBS 109288 / IBT 7711</strain>
    </source>
</reference>
<dbReference type="InterPro" id="IPR025151">
    <property type="entry name" value="ELYS_dom"/>
</dbReference>
<dbReference type="EMBL" id="KL647752">
    <property type="protein sequence ID" value="KEY73822.1"/>
    <property type="molecule type" value="Genomic_DNA"/>
</dbReference>
<dbReference type="HOGENOM" id="CLU_070360_0_0_1"/>
<comment type="subcellular location">
    <subcellularLocation>
        <location evidence="1">Nucleus</location>
    </subcellularLocation>
</comment>
<keyword evidence="2" id="KW-0539">Nucleus</keyword>
<dbReference type="GO" id="GO:0005634">
    <property type="term" value="C:nucleus"/>
    <property type="evidence" value="ECO:0007669"/>
    <property type="project" value="UniProtKB-SubCell"/>
</dbReference>
<keyword evidence="5" id="KW-1185">Reference proteome</keyword>
<evidence type="ECO:0000313" key="5">
    <source>
        <dbReference type="Proteomes" id="UP000028045"/>
    </source>
</evidence>
<dbReference type="AlphaFoldDB" id="A0A084B8E3"/>
<organism evidence="4 5">
    <name type="scientific">Stachybotrys chartarum (strain CBS 109288 / IBT 7711)</name>
    <name type="common">Toxic black mold</name>
    <name type="synonym">Stilbospora chartarum</name>
    <dbReference type="NCBI Taxonomy" id="1280523"/>
    <lineage>
        <taxon>Eukaryota</taxon>
        <taxon>Fungi</taxon>
        <taxon>Dikarya</taxon>
        <taxon>Ascomycota</taxon>
        <taxon>Pezizomycotina</taxon>
        <taxon>Sordariomycetes</taxon>
        <taxon>Hypocreomycetidae</taxon>
        <taxon>Hypocreales</taxon>
        <taxon>Stachybotryaceae</taxon>
        <taxon>Stachybotrys</taxon>
    </lineage>
</organism>
<dbReference type="Proteomes" id="UP000028045">
    <property type="component" value="Unassembled WGS sequence"/>
</dbReference>